<feature type="domain" description="DUF7924" evidence="2">
    <location>
        <begin position="217"/>
        <end position="454"/>
    </location>
</feature>
<accession>A0A1Z1C427</accession>
<protein>
    <recommendedName>
        <fullName evidence="2">DUF7924 domain-containing protein</fullName>
    </recommendedName>
</protein>
<feature type="region of interest" description="Disordered" evidence="1">
    <location>
        <begin position="13"/>
        <end position="162"/>
    </location>
</feature>
<dbReference type="PANTHER" id="PTHR42470:SF1">
    <property type="entry name" value="VAST DOMAIN-CONTAINING PROTEIN"/>
    <property type="match status" value="1"/>
</dbReference>
<evidence type="ECO:0000259" key="2">
    <source>
        <dbReference type="Pfam" id="PF25545"/>
    </source>
</evidence>
<sequence>MASESCASIIDWLSEVETSGNTQDSSLPSTTPSPSSPPSAFSSPCLTGSLHPRKRKLDLDSSKPSAGTLYLVKRTRKALREIMPPNGNKRPRRDTASENDVQGVEFEHSSTQTPRRGGPSSSSQFNLQTPEPSQPSTSSRSDPKTPSSTRRRAPPALAANAHNIRNTLERHGMWYDDEEAFDRCPDLKEMVTEIITNAPRSEMADSSAKKVLVAVKKNYTQNEKTVFRKIQPLIIKLARKVAEQENSEFSGGIKIIKREFEDDDLQVIEDCNFTKRLLPLPDSVTSDKDMGLTEPKPDFTYGIAEPKRIPNSEVHVPKQLLAYLGVAPHMRYPFYVEEYKSAEEGIVKAEHQAMRDGAVLVNARMKLNQALKPASWVPPVGADMDSYIFSCAWTPDIAKIFVNWYEKLSDGEEIFHMTKLGSSYRMDHKDDIKQMRHDVHNILDWGLLKHRRRAQRVWEEIVAHYSGLNTPQR</sequence>
<evidence type="ECO:0000313" key="4">
    <source>
        <dbReference type="EMBL" id="AUW31222.1"/>
    </source>
</evidence>
<dbReference type="InterPro" id="IPR057684">
    <property type="entry name" value="DUF7924"/>
</dbReference>
<dbReference type="EMBL" id="KX264250">
    <property type="protein sequence ID" value="ANM86346.1"/>
    <property type="molecule type" value="Genomic_DNA"/>
</dbReference>
<dbReference type="Pfam" id="PF25545">
    <property type="entry name" value="DUF7924"/>
    <property type="match status" value="1"/>
</dbReference>
<proteinExistence type="predicted"/>
<reference evidence="3" key="1">
    <citation type="submission" date="2016-05" db="EMBL/GenBank/DDBJ databases">
        <title>Lichen genome sequencing reveals its rich biosynthetic potential.</title>
        <authorList>
            <person name="Bertrand R.L."/>
            <person name="Abdel-Hameed M."/>
            <person name="Sorensen J.L."/>
        </authorList>
    </citation>
    <scope>NUCLEOTIDE SEQUENCE</scope>
</reference>
<dbReference type="PANTHER" id="PTHR42470">
    <property type="entry name" value="VAST DOMAIN-CONTAINING PROTEIN"/>
    <property type="match status" value="1"/>
</dbReference>
<dbReference type="EMBL" id="MG777498">
    <property type="protein sequence ID" value="AUW31222.1"/>
    <property type="molecule type" value="Genomic_DNA"/>
</dbReference>
<feature type="compositionally biased region" description="Low complexity" evidence="1">
    <location>
        <begin position="130"/>
        <end position="148"/>
    </location>
</feature>
<organism evidence="3">
    <name type="scientific">Cladonia uncialis subsp. uncialis</name>
    <dbReference type="NCBI Taxonomy" id="180999"/>
    <lineage>
        <taxon>Eukaryota</taxon>
        <taxon>Fungi</taxon>
        <taxon>Dikarya</taxon>
        <taxon>Ascomycota</taxon>
        <taxon>Pezizomycotina</taxon>
        <taxon>Lecanoromycetes</taxon>
        <taxon>OSLEUM clade</taxon>
        <taxon>Lecanoromycetidae</taxon>
        <taxon>Lecanorales</taxon>
        <taxon>Lecanorineae</taxon>
        <taxon>Cladoniaceae</taxon>
        <taxon>Cladonia</taxon>
    </lineage>
</organism>
<reference evidence="4" key="2">
    <citation type="submission" date="2017-12" db="EMBL/GenBank/DDBJ databases">
        <title>Genome Sequencing Reveals a Rich Biosynthetic Potential.</title>
        <authorList>
            <person name="Bertrand R.L."/>
            <person name="Abdel-Hameed M.E."/>
            <person name="Sorensen J.L."/>
        </authorList>
    </citation>
    <scope>NUCLEOTIDE SEQUENCE</scope>
</reference>
<evidence type="ECO:0000256" key="1">
    <source>
        <dbReference type="SAM" id="MobiDB-lite"/>
    </source>
</evidence>
<feature type="compositionally biased region" description="Low complexity" evidence="1">
    <location>
        <begin position="25"/>
        <end position="44"/>
    </location>
</feature>
<name>A0A1Z1C427_CLAUC</name>
<evidence type="ECO:0000313" key="3">
    <source>
        <dbReference type="EMBL" id="ANM86346.1"/>
    </source>
</evidence>
<dbReference type="AlphaFoldDB" id="A0A1Z1C427"/>
<feature type="compositionally biased region" description="Polar residues" evidence="1">
    <location>
        <begin position="109"/>
        <end position="129"/>
    </location>
</feature>